<dbReference type="EMBL" id="EQ962657">
    <property type="protein sequence ID" value="EED15381.1"/>
    <property type="molecule type" value="Genomic_DNA"/>
</dbReference>
<proteinExistence type="predicted"/>
<keyword evidence="2" id="KW-1185">Reference proteome</keyword>
<name>B8MKM6_TALSN</name>
<dbReference type="VEuPathDB" id="FungiDB:TSTA_048240"/>
<reference evidence="2" key="1">
    <citation type="journal article" date="2015" name="Genome Announc.">
        <title>Genome sequence of the AIDS-associated pathogen Penicillium marneffei (ATCC18224) and its near taxonomic relative Talaromyces stipitatus (ATCC10500).</title>
        <authorList>
            <person name="Nierman W.C."/>
            <person name="Fedorova-Abrams N.D."/>
            <person name="Andrianopoulos A."/>
        </authorList>
    </citation>
    <scope>NUCLEOTIDE SEQUENCE [LARGE SCALE GENOMIC DNA]</scope>
    <source>
        <strain evidence="2">ATCC 10500 / CBS 375.48 / QM 6759 / NRRL 1006</strain>
    </source>
</reference>
<dbReference type="AlphaFoldDB" id="B8MKM6"/>
<dbReference type="InParanoid" id="B8MKM6"/>
<evidence type="ECO:0000313" key="2">
    <source>
        <dbReference type="Proteomes" id="UP000001745"/>
    </source>
</evidence>
<sequence>MAFSGTSQMRARLKKPSKLLLNRLTGFGPITLASSLGSGPFVSATRDKVADRNGTRRYDERRVSIRGIFNTTVSGKWVVPARINVPLEDHRDLEDRLTNARRRPVLVYDRTKDCGWLVPEFSLVVHMALTYLN</sequence>
<dbReference type="RefSeq" id="XP_002485334.1">
    <property type="nucleotide sequence ID" value="XM_002485289.1"/>
</dbReference>
<evidence type="ECO:0000313" key="1">
    <source>
        <dbReference type="EMBL" id="EED15381.1"/>
    </source>
</evidence>
<gene>
    <name evidence="1" type="ORF">TSTA_048240</name>
</gene>
<accession>B8MKM6</accession>
<dbReference type="PhylomeDB" id="B8MKM6"/>
<organism evidence="1 2">
    <name type="scientific">Talaromyces stipitatus (strain ATCC 10500 / CBS 375.48 / QM 6759 / NRRL 1006)</name>
    <name type="common">Penicillium stipitatum</name>
    <dbReference type="NCBI Taxonomy" id="441959"/>
    <lineage>
        <taxon>Eukaryota</taxon>
        <taxon>Fungi</taxon>
        <taxon>Dikarya</taxon>
        <taxon>Ascomycota</taxon>
        <taxon>Pezizomycotina</taxon>
        <taxon>Eurotiomycetes</taxon>
        <taxon>Eurotiomycetidae</taxon>
        <taxon>Eurotiales</taxon>
        <taxon>Trichocomaceae</taxon>
        <taxon>Talaromyces</taxon>
        <taxon>Talaromyces sect. Talaromyces</taxon>
    </lineage>
</organism>
<dbReference type="HOGENOM" id="CLU_1908104_0_0_1"/>
<dbReference type="GeneID" id="8107006"/>
<dbReference type="Proteomes" id="UP000001745">
    <property type="component" value="Unassembled WGS sequence"/>
</dbReference>
<dbReference type="OrthoDB" id="4227155at2759"/>
<protein>
    <submittedName>
        <fullName evidence="1">Uncharacterized protein</fullName>
    </submittedName>
</protein>